<protein>
    <submittedName>
        <fullName evidence="2">Uncharacterized protein</fullName>
    </submittedName>
</protein>
<keyword evidence="1" id="KW-0472">Membrane</keyword>
<name>A0A1H0Z064_9MICO</name>
<dbReference type="Proteomes" id="UP000182690">
    <property type="component" value="Unassembled WGS sequence"/>
</dbReference>
<evidence type="ECO:0000313" key="3">
    <source>
        <dbReference type="Proteomes" id="UP000182690"/>
    </source>
</evidence>
<evidence type="ECO:0000313" key="2">
    <source>
        <dbReference type="EMBL" id="SDQ20842.1"/>
    </source>
</evidence>
<keyword evidence="1" id="KW-0812">Transmembrane</keyword>
<keyword evidence="1" id="KW-1133">Transmembrane helix</keyword>
<organism evidence="2 3">
    <name type="scientific">Leucobacter chromiiresistens</name>
    <dbReference type="NCBI Taxonomy" id="1079994"/>
    <lineage>
        <taxon>Bacteria</taxon>
        <taxon>Bacillati</taxon>
        <taxon>Actinomycetota</taxon>
        <taxon>Actinomycetes</taxon>
        <taxon>Micrococcales</taxon>
        <taxon>Microbacteriaceae</taxon>
        <taxon>Leucobacter</taxon>
    </lineage>
</organism>
<gene>
    <name evidence="2" type="ORF">SAMN04488565_1340</name>
</gene>
<dbReference type="AlphaFoldDB" id="A0A1H0Z064"/>
<accession>A0A1H0Z064</accession>
<dbReference type="RefSeq" id="WP_231291477.1">
    <property type="nucleotide sequence ID" value="NZ_FNKB01000001.1"/>
</dbReference>
<proteinExistence type="predicted"/>
<dbReference type="EMBL" id="FNKB01000001">
    <property type="protein sequence ID" value="SDQ20842.1"/>
    <property type="molecule type" value="Genomic_DNA"/>
</dbReference>
<sequence>MHADTRLAEELERRLTHIEAHETADPVHAKLGAGSLALFLGVVGVIAIGSWIAGAL</sequence>
<evidence type="ECO:0000256" key="1">
    <source>
        <dbReference type="SAM" id="Phobius"/>
    </source>
</evidence>
<dbReference type="STRING" id="1079994.SAMN04488565_1340"/>
<reference evidence="2 3" key="1">
    <citation type="submission" date="2016-10" db="EMBL/GenBank/DDBJ databases">
        <authorList>
            <person name="de Groot N.N."/>
        </authorList>
    </citation>
    <scope>NUCLEOTIDE SEQUENCE [LARGE SCALE GENOMIC DNA]</scope>
    <source>
        <strain evidence="2 3">DSM 22788</strain>
    </source>
</reference>
<feature type="transmembrane region" description="Helical" evidence="1">
    <location>
        <begin position="31"/>
        <end position="53"/>
    </location>
</feature>